<gene>
    <name evidence="9" type="ORF">P409_17220</name>
</gene>
<evidence type="ECO:0000259" key="8">
    <source>
        <dbReference type="PROSITE" id="PS50928"/>
    </source>
</evidence>
<evidence type="ECO:0000313" key="10">
    <source>
        <dbReference type="Proteomes" id="UP000029995"/>
    </source>
</evidence>
<sequence length="315" mass="33681">MIGFLARRVLTLLFTLFAASVVVFTVLEVLPGDPALLMLGTEAREDTLAALRSQMGLDKPAPVRYLEWAGGALTGDFGTSYTYKMPVATLVGDRLAVTAPLALLALLLSTALAIPLGMLAAVKHNRVGDWGVMGFSQLGLAVPSFWVGIMLIWAFALQLRWFGAGGFPGWSAGWGQALYALILPAVALALTEAAILARIVRSAMLETMREDYVRTARAKGLSKGQVLRRHVLRNALIPVATIVGMQFGFLMAGAVVVENVFTLPGLGRLAFQAIAQRDLIVVKDVVVLLAAIVVTVNFLVDVVYAVIDPRPKQAG</sequence>
<dbReference type="Proteomes" id="UP000029995">
    <property type="component" value="Unassembled WGS sequence"/>
</dbReference>
<dbReference type="PROSITE" id="PS50928">
    <property type="entry name" value="ABC_TM1"/>
    <property type="match status" value="1"/>
</dbReference>
<reference evidence="9 10" key="1">
    <citation type="submission" date="2014-01" db="EMBL/GenBank/DDBJ databases">
        <title>Genome sequence determination for a cystic fibrosis isolate, Inquilinus limosus.</title>
        <authorList>
            <person name="Pino M."/>
            <person name="Di Conza J."/>
            <person name="Gutkind G."/>
        </authorList>
    </citation>
    <scope>NUCLEOTIDE SEQUENCE [LARGE SCALE GENOMIC DNA]</scope>
    <source>
        <strain evidence="9 10">MP06</strain>
    </source>
</reference>
<dbReference type="OrthoDB" id="7834831at2"/>
<comment type="similarity">
    <text evidence="7">Belongs to the binding-protein-dependent transport system permease family.</text>
</comment>
<comment type="subcellular location">
    <subcellularLocation>
        <location evidence="1 7">Cell membrane</location>
        <topology evidence="1 7">Multi-pass membrane protein</topology>
    </subcellularLocation>
</comment>
<dbReference type="PANTHER" id="PTHR43163">
    <property type="entry name" value="DIPEPTIDE TRANSPORT SYSTEM PERMEASE PROTEIN DPPB-RELATED"/>
    <property type="match status" value="1"/>
</dbReference>
<feature type="domain" description="ABC transmembrane type-1" evidence="8">
    <location>
        <begin position="95"/>
        <end position="304"/>
    </location>
</feature>
<dbReference type="RefSeq" id="WP_034840036.1">
    <property type="nucleotide sequence ID" value="NZ_JANX01000215.1"/>
</dbReference>
<accession>A0A0A0D374</accession>
<dbReference type="Gene3D" id="1.10.3720.10">
    <property type="entry name" value="MetI-like"/>
    <property type="match status" value="1"/>
</dbReference>
<comment type="caution">
    <text evidence="9">The sequence shown here is derived from an EMBL/GenBank/DDBJ whole genome shotgun (WGS) entry which is preliminary data.</text>
</comment>
<feature type="transmembrane region" description="Helical" evidence="7">
    <location>
        <begin position="235"/>
        <end position="257"/>
    </location>
</feature>
<organism evidence="9 10">
    <name type="scientific">Inquilinus limosus MP06</name>
    <dbReference type="NCBI Taxonomy" id="1398085"/>
    <lineage>
        <taxon>Bacteria</taxon>
        <taxon>Pseudomonadati</taxon>
        <taxon>Pseudomonadota</taxon>
        <taxon>Alphaproteobacteria</taxon>
        <taxon>Rhodospirillales</taxon>
        <taxon>Rhodospirillaceae</taxon>
        <taxon>Inquilinus</taxon>
    </lineage>
</organism>
<feature type="transmembrane region" description="Helical" evidence="7">
    <location>
        <begin position="285"/>
        <end position="307"/>
    </location>
</feature>
<feature type="transmembrane region" description="Helical" evidence="7">
    <location>
        <begin position="177"/>
        <end position="200"/>
    </location>
</feature>
<dbReference type="InterPro" id="IPR045621">
    <property type="entry name" value="BPD_transp_1_N"/>
</dbReference>
<keyword evidence="5 7" id="KW-1133">Transmembrane helix</keyword>
<dbReference type="GO" id="GO:0005886">
    <property type="term" value="C:plasma membrane"/>
    <property type="evidence" value="ECO:0007669"/>
    <property type="project" value="UniProtKB-SubCell"/>
</dbReference>
<evidence type="ECO:0000256" key="4">
    <source>
        <dbReference type="ARBA" id="ARBA00022692"/>
    </source>
</evidence>
<evidence type="ECO:0000256" key="5">
    <source>
        <dbReference type="ARBA" id="ARBA00022989"/>
    </source>
</evidence>
<evidence type="ECO:0000313" key="9">
    <source>
        <dbReference type="EMBL" id="KGM33176.1"/>
    </source>
</evidence>
<keyword evidence="4 7" id="KW-0812">Transmembrane</keyword>
<feature type="transmembrane region" description="Helical" evidence="7">
    <location>
        <begin position="12"/>
        <end position="30"/>
    </location>
</feature>
<evidence type="ECO:0000256" key="6">
    <source>
        <dbReference type="ARBA" id="ARBA00023136"/>
    </source>
</evidence>
<dbReference type="PANTHER" id="PTHR43163:SF6">
    <property type="entry name" value="DIPEPTIDE TRANSPORT SYSTEM PERMEASE PROTEIN DPPB-RELATED"/>
    <property type="match status" value="1"/>
</dbReference>
<dbReference type="CDD" id="cd06261">
    <property type="entry name" value="TM_PBP2"/>
    <property type="match status" value="1"/>
</dbReference>
<dbReference type="EMBL" id="JANX01000215">
    <property type="protein sequence ID" value="KGM33176.1"/>
    <property type="molecule type" value="Genomic_DNA"/>
</dbReference>
<dbReference type="AlphaFoldDB" id="A0A0A0D374"/>
<dbReference type="GO" id="GO:0071916">
    <property type="term" value="F:dipeptide transmembrane transporter activity"/>
    <property type="evidence" value="ECO:0007669"/>
    <property type="project" value="TreeGrafter"/>
</dbReference>
<keyword evidence="3" id="KW-1003">Cell membrane</keyword>
<evidence type="ECO:0000256" key="3">
    <source>
        <dbReference type="ARBA" id="ARBA00022475"/>
    </source>
</evidence>
<name>A0A0A0D374_9PROT</name>
<dbReference type="InterPro" id="IPR000515">
    <property type="entry name" value="MetI-like"/>
</dbReference>
<evidence type="ECO:0000256" key="1">
    <source>
        <dbReference type="ARBA" id="ARBA00004651"/>
    </source>
</evidence>
<dbReference type="InterPro" id="IPR035906">
    <property type="entry name" value="MetI-like_sf"/>
</dbReference>
<evidence type="ECO:0000256" key="7">
    <source>
        <dbReference type="RuleBase" id="RU363032"/>
    </source>
</evidence>
<feature type="transmembrane region" description="Helical" evidence="7">
    <location>
        <begin position="134"/>
        <end position="157"/>
    </location>
</feature>
<keyword evidence="6 7" id="KW-0472">Membrane</keyword>
<protein>
    <recommendedName>
        <fullName evidence="8">ABC transmembrane type-1 domain-containing protein</fullName>
    </recommendedName>
</protein>
<feature type="transmembrane region" description="Helical" evidence="7">
    <location>
        <begin position="101"/>
        <end position="122"/>
    </location>
</feature>
<evidence type="ECO:0000256" key="2">
    <source>
        <dbReference type="ARBA" id="ARBA00022448"/>
    </source>
</evidence>
<dbReference type="Pfam" id="PF19300">
    <property type="entry name" value="BPD_transp_1_N"/>
    <property type="match status" value="1"/>
</dbReference>
<dbReference type="Pfam" id="PF00528">
    <property type="entry name" value="BPD_transp_1"/>
    <property type="match status" value="1"/>
</dbReference>
<proteinExistence type="inferred from homology"/>
<dbReference type="SUPFAM" id="SSF161098">
    <property type="entry name" value="MetI-like"/>
    <property type="match status" value="1"/>
</dbReference>
<keyword evidence="2 7" id="KW-0813">Transport</keyword>